<keyword evidence="1" id="KW-0472">Membrane</keyword>
<name>A0A538SCV6_UNCEI</name>
<gene>
    <name evidence="2" type="ORF">E6K73_10430</name>
</gene>
<reference evidence="2 3" key="1">
    <citation type="journal article" date="2019" name="Nat. Microbiol.">
        <title>Mediterranean grassland soil C-N compound turnover is dependent on rainfall and depth, and is mediated by genomically divergent microorganisms.</title>
        <authorList>
            <person name="Diamond S."/>
            <person name="Andeer P.F."/>
            <person name="Li Z."/>
            <person name="Crits-Christoph A."/>
            <person name="Burstein D."/>
            <person name="Anantharaman K."/>
            <person name="Lane K.R."/>
            <person name="Thomas B.C."/>
            <person name="Pan C."/>
            <person name="Northen T.R."/>
            <person name="Banfield J.F."/>
        </authorList>
    </citation>
    <scope>NUCLEOTIDE SEQUENCE [LARGE SCALE GENOMIC DNA]</scope>
    <source>
        <strain evidence="2">WS_3</strain>
    </source>
</reference>
<dbReference type="EMBL" id="VBOT01000126">
    <property type="protein sequence ID" value="TMQ49204.1"/>
    <property type="molecule type" value="Genomic_DNA"/>
</dbReference>
<feature type="transmembrane region" description="Helical" evidence="1">
    <location>
        <begin position="143"/>
        <end position="162"/>
    </location>
</feature>
<proteinExistence type="predicted"/>
<dbReference type="AlphaFoldDB" id="A0A538SCV6"/>
<sequence length="184" mass="19226">MIGLIALFGGLEIVHHGGTRLRAASTWEDARTWLGLLRPIRGMFIAGGVFLLASGMYMARVEWSFGTPWVVVGTIVVLLFLATGALVSGRIFARIGRASAQAKGPISDEARALIRSPLLWSSTFGMNGGALGMVWLMTTKPGWTGSIGIPLAATVLGSLIGLGMTRSGRARAVGTHAHAPAGTT</sequence>
<accession>A0A538SCV6</accession>
<feature type="transmembrane region" description="Helical" evidence="1">
    <location>
        <begin position="65"/>
        <end position="87"/>
    </location>
</feature>
<keyword evidence="1" id="KW-0812">Transmembrane</keyword>
<evidence type="ECO:0000313" key="3">
    <source>
        <dbReference type="Proteomes" id="UP000320184"/>
    </source>
</evidence>
<comment type="caution">
    <text evidence="2">The sequence shown here is derived from an EMBL/GenBank/DDBJ whole genome shotgun (WGS) entry which is preliminary data.</text>
</comment>
<evidence type="ECO:0000256" key="1">
    <source>
        <dbReference type="SAM" id="Phobius"/>
    </source>
</evidence>
<dbReference type="Proteomes" id="UP000320184">
    <property type="component" value="Unassembled WGS sequence"/>
</dbReference>
<feature type="transmembrane region" description="Helical" evidence="1">
    <location>
        <begin position="40"/>
        <end position="59"/>
    </location>
</feature>
<feature type="transmembrane region" description="Helical" evidence="1">
    <location>
        <begin position="118"/>
        <end position="137"/>
    </location>
</feature>
<protein>
    <submittedName>
        <fullName evidence="2">DUF2269 family protein</fullName>
    </submittedName>
</protein>
<keyword evidence="1" id="KW-1133">Transmembrane helix</keyword>
<organism evidence="2 3">
    <name type="scientific">Eiseniibacteriota bacterium</name>
    <dbReference type="NCBI Taxonomy" id="2212470"/>
    <lineage>
        <taxon>Bacteria</taxon>
        <taxon>Candidatus Eiseniibacteriota</taxon>
    </lineage>
</organism>
<evidence type="ECO:0000313" key="2">
    <source>
        <dbReference type="EMBL" id="TMQ49204.1"/>
    </source>
</evidence>